<organism evidence="2 3">
    <name type="scientific">Amylocarpus encephaloides</name>
    <dbReference type="NCBI Taxonomy" id="45428"/>
    <lineage>
        <taxon>Eukaryota</taxon>
        <taxon>Fungi</taxon>
        <taxon>Dikarya</taxon>
        <taxon>Ascomycota</taxon>
        <taxon>Pezizomycotina</taxon>
        <taxon>Leotiomycetes</taxon>
        <taxon>Helotiales</taxon>
        <taxon>Helotiales incertae sedis</taxon>
        <taxon>Amylocarpus</taxon>
    </lineage>
</organism>
<dbReference type="Proteomes" id="UP000824998">
    <property type="component" value="Unassembled WGS sequence"/>
</dbReference>
<accession>A0A9P7YST1</accession>
<keyword evidence="1" id="KW-0732">Signal</keyword>
<evidence type="ECO:0000313" key="2">
    <source>
        <dbReference type="EMBL" id="KAG9238428.1"/>
    </source>
</evidence>
<keyword evidence="3" id="KW-1185">Reference proteome</keyword>
<sequence length="165" mass="18071">MYRLLQIFLLGLALAIAMVVSELAAVDITSPRSGPEQFITTTFSPFTTTKNFLGWPTTTPTSKFSHYSWKTLTTQAVQPCTTTFFRVTPMEEAPIKTQYISTSTAYNVVECGGCELNVVNMFGHGPVIRYTKTTTLGAVKTITADECLTVASTPPAFIPQKLIDD</sequence>
<proteinExistence type="predicted"/>
<reference evidence="2" key="1">
    <citation type="journal article" date="2021" name="IMA Fungus">
        <title>Genomic characterization of three marine fungi, including Emericellopsis atlantica sp. nov. with signatures of a generalist lifestyle and marine biomass degradation.</title>
        <authorList>
            <person name="Hagestad O.C."/>
            <person name="Hou L."/>
            <person name="Andersen J.H."/>
            <person name="Hansen E.H."/>
            <person name="Altermark B."/>
            <person name="Li C."/>
            <person name="Kuhnert E."/>
            <person name="Cox R.J."/>
            <person name="Crous P.W."/>
            <person name="Spatafora J.W."/>
            <person name="Lail K."/>
            <person name="Amirebrahimi M."/>
            <person name="Lipzen A."/>
            <person name="Pangilinan J."/>
            <person name="Andreopoulos W."/>
            <person name="Hayes R.D."/>
            <person name="Ng V."/>
            <person name="Grigoriev I.V."/>
            <person name="Jackson S.A."/>
            <person name="Sutton T.D.S."/>
            <person name="Dobson A.D.W."/>
            <person name="Rama T."/>
        </authorList>
    </citation>
    <scope>NUCLEOTIDE SEQUENCE</scope>
    <source>
        <strain evidence="2">TRa018bII</strain>
    </source>
</reference>
<gene>
    <name evidence="2" type="ORF">BJ875DRAFT_480393</name>
</gene>
<evidence type="ECO:0000313" key="3">
    <source>
        <dbReference type="Proteomes" id="UP000824998"/>
    </source>
</evidence>
<comment type="caution">
    <text evidence="2">The sequence shown here is derived from an EMBL/GenBank/DDBJ whole genome shotgun (WGS) entry which is preliminary data.</text>
</comment>
<dbReference type="AlphaFoldDB" id="A0A9P7YST1"/>
<dbReference type="EMBL" id="MU251370">
    <property type="protein sequence ID" value="KAG9238428.1"/>
    <property type="molecule type" value="Genomic_DNA"/>
</dbReference>
<name>A0A9P7YST1_9HELO</name>
<feature type="signal peptide" evidence="1">
    <location>
        <begin position="1"/>
        <end position="25"/>
    </location>
</feature>
<protein>
    <submittedName>
        <fullName evidence="2">Uncharacterized protein</fullName>
    </submittedName>
</protein>
<evidence type="ECO:0000256" key="1">
    <source>
        <dbReference type="SAM" id="SignalP"/>
    </source>
</evidence>
<feature type="chain" id="PRO_5040189446" evidence="1">
    <location>
        <begin position="26"/>
        <end position="165"/>
    </location>
</feature>